<accession>A0ABQ9H5A3</accession>
<organism evidence="1 2">
    <name type="scientific">Dryococelus australis</name>
    <dbReference type="NCBI Taxonomy" id="614101"/>
    <lineage>
        <taxon>Eukaryota</taxon>
        <taxon>Metazoa</taxon>
        <taxon>Ecdysozoa</taxon>
        <taxon>Arthropoda</taxon>
        <taxon>Hexapoda</taxon>
        <taxon>Insecta</taxon>
        <taxon>Pterygota</taxon>
        <taxon>Neoptera</taxon>
        <taxon>Polyneoptera</taxon>
        <taxon>Phasmatodea</taxon>
        <taxon>Verophasmatodea</taxon>
        <taxon>Anareolatae</taxon>
        <taxon>Phasmatidae</taxon>
        <taxon>Eurycanthinae</taxon>
        <taxon>Dryococelus</taxon>
    </lineage>
</organism>
<evidence type="ECO:0000313" key="1">
    <source>
        <dbReference type="EMBL" id="KAJ8879463.1"/>
    </source>
</evidence>
<reference evidence="1 2" key="1">
    <citation type="submission" date="2023-02" db="EMBL/GenBank/DDBJ databases">
        <title>LHISI_Scaffold_Assembly.</title>
        <authorList>
            <person name="Stuart O.P."/>
            <person name="Cleave R."/>
            <person name="Magrath M.J.L."/>
            <person name="Mikheyev A.S."/>
        </authorList>
    </citation>
    <scope>NUCLEOTIDE SEQUENCE [LARGE SCALE GENOMIC DNA]</scope>
    <source>
        <strain evidence="1">Daus_M_001</strain>
        <tissue evidence="1">Leg muscle</tissue>
    </source>
</reference>
<dbReference type="EMBL" id="JARBHB010000007">
    <property type="protein sequence ID" value="KAJ8879463.1"/>
    <property type="molecule type" value="Genomic_DNA"/>
</dbReference>
<comment type="caution">
    <text evidence="1">The sequence shown here is derived from an EMBL/GenBank/DDBJ whole genome shotgun (WGS) entry which is preliminary data.</text>
</comment>
<proteinExistence type="predicted"/>
<name>A0ABQ9H5A3_9NEOP</name>
<protein>
    <recommendedName>
        <fullName evidence="3">HAT C-terminal dimerisation domain-containing protein</fullName>
    </recommendedName>
</protein>
<gene>
    <name evidence="1" type="ORF">PR048_020071</name>
</gene>
<dbReference type="PANTHER" id="PTHR45913">
    <property type="entry name" value="EPM2A-INTERACTING PROTEIN 1"/>
    <property type="match status" value="1"/>
</dbReference>
<evidence type="ECO:0000313" key="2">
    <source>
        <dbReference type="Proteomes" id="UP001159363"/>
    </source>
</evidence>
<dbReference type="Proteomes" id="UP001159363">
    <property type="component" value="Chromosome 6"/>
</dbReference>
<sequence>MEDRVFKFVVTIINKIRGGQNALLHRQLKQILEDIDSEHGDLLLFNHTDFLTGSTNHLNKFNLSLQGRNKLLSDMLGVANGFRNKLRIFKHSLEKNELTHFPSSKEILKEFKEQDKVVDFSDCSFEIQGVIEEFNSRFIEVEDLKKTIPSVLKLKSKNLMCKLNYVIFKPIPSFRPDRKRDLIFFKLLSEDRFHNFLNFRLKMMSMFGSTYICESIFSKIKSSLTDTSLRHLLRLSTTELDVDIQSLVDAAERPQSSH</sequence>
<evidence type="ECO:0008006" key="3">
    <source>
        <dbReference type="Google" id="ProtNLM"/>
    </source>
</evidence>
<keyword evidence="2" id="KW-1185">Reference proteome</keyword>
<dbReference type="PANTHER" id="PTHR45913:SF20">
    <property type="entry name" value="GENERAL TRANSCRIPTION FACTOR II-I REPEAT DOMAIN-CONTAINING PROTEIN 2"/>
    <property type="match status" value="1"/>
</dbReference>